<keyword evidence="2" id="KW-1185">Reference proteome</keyword>
<protein>
    <submittedName>
        <fullName evidence="1">Uncharacterized protein</fullName>
    </submittedName>
</protein>
<evidence type="ECO:0000313" key="1">
    <source>
        <dbReference type="EMBL" id="BDA77769.1"/>
    </source>
</evidence>
<evidence type="ECO:0000313" key="2">
    <source>
        <dbReference type="Proteomes" id="UP000245263"/>
    </source>
</evidence>
<accession>A0ABM7UGZ3</accession>
<gene>
    <name evidence="1" type="ORF">LPTSP3_g06990</name>
</gene>
<organism evidence="1 2">
    <name type="scientific">Leptospira kobayashii</name>
    <dbReference type="NCBI Taxonomy" id="1917830"/>
    <lineage>
        <taxon>Bacteria</taxon>
        <taxon>Pseudomonadati</taxon>
        <taxon>Spirochaetota</taxon>
        <taxon>Spirochaetia</taxon>
        <taxon>Leptospirales</taxon>
        <taxon>Leptospiraceae</taxon>
        <taxon>Leptospira</taxon>
    </lineage>
</organism>
<dbReference type="EMBL" id="AP025028">
    <property type="protein sequence ID" value="BDA77769.1"/>
    <property type="molecule type" value="Genomic_DNA"/>
</dbReference>
<proteinExistence type="predicted"/>
<dbReference type="Proteomes" id="UP000245263">
    <property type="component" value="Chromosome 1"/>
</dbReference>
<reference evidence="1 2" key="1">
    <citation type="submission" date="2021-08" db="EMBL/GenBank/DDBJ databases">
        <title>Complete genome sequence of Leptospira kobayashii strain E30.</title>
        <authorList>
            <person name="Nakao R."/>
            <person name="Nakamura S."/>
            <person name="Masuzawa T."/>
            <person name="Koizumi N."/>
        </authorList>
    </citation>
    <scope>NUCLEOTIDE SEQUENCE [LARGE SCALE GENOMIC DNA]</scope>
    <source>
        <strain evidence="1 2">E30</strain>
    </source>
</reference>
<name>A0ABM7UGZ3_9LEPT</name>
<sequence length="57" mass="6016">MADCITVGVPEIAHVVLSIKSPEGSEGFEEQDATVPVTTGVIVEIGKFRKKVYGPSV</sequence>